<reference evidence="2 3" key="1">
    <citation type="submission" date="2018-07" db="EMBL/GenBank/DDBJ databases">
        <title>Genome sequencing of Moraxellaceae gen. HYN0046.</title>
        <authorList>
            <person name="Kim M."/>
            <person name="Yi H."/>
        </authorList>
    </citation>
    <scope>NUCLEOTIDE SEQUENCE [LARGE SCALE GENOMIC DNA]</scope>
    <source>
        <strain evidence="2 3">HYN0046</strain>
    </source>
</reference>
<dbReference type="EC" id="2.6.1.85" evidence="2"/>
<organism evidence="2 3">
    <name type="scientific">Aquirhabdus parva</name>
    <dbReference type="NCBI Taxonomy" id="2283318"/>
    <lineage>
        <taxon>Bacteria</taxon>
        <taxon>Pseudomonadati</taxon>
        <taxon>Pseudomonadota</taxon>
        <taxon>Gammaproteobacteria</taxon>
        <taxon>Moraxellales</taxon>
        <taxon>Moraxellaceae</taxon>
        <taxon>Aquirhabdus</taxon>
    </lineage>
</organism>
<dbReference type="PRINTS" id="PR00095">
    <property type="entry name" value="ANTSNTHASEI"/>
</dbReference>
<dbReference type="SUPFAM" id="SSF56322">
    <property type="entry name" value="ADC synthase"/>
    <property type="match status" value="1"/>
</dbReference>
<proteinExistence type="predicted"/>
<feature type="domain" description="Chorismate-utilising enzyme C-terminal" evidence="1">
    <location>
        <begin position="240"/>
        <end position="500"/>
    </location>
</feature>
<dbReference type="GO" id="GO:0046820">
    <property type="term" value="F:4-amino-4-deoxychorismate synthase activity"/>
    <property type="evidence" value="ECO:0007669"/>
    <property type="project" value="UniProtKB-EC"/>
</dbReference>
<name>A0A345P309_9GAMM</name>
<dbReference type="GO" id="GO:0000162">
    <property type="term" value="P:L-tryptophan biosynthetic process"/>
    <property type="evidence" value="ECO:0007669"/>
    <property type="project" value="TreeGrafter"/>
</dbReference>
<evidence type="ECO:0000313" key="2">
    <source>
        <dbReference type="EMBL" id="AXI01668.1"/>
    </source>
</evidence>
<dbReference type="InterPro" id="IPR005801">
    <property type="entry name" value="ADC_synthase"/>
</dbReference>
<evidence type="ECO:0000259" key="1">
    <source>
        <dbReference type="Pfam" id="PF00425"/>
    </source>
</evidence>
<protein>
    <submittedName>
        <fullName evidence="2">Aminodeoxychorismate synthase component I</fullName>
        <ecNumber evidence="2">2.6.1.85</ecNumber>
    </submittedName>
</protein>
<dbReference type="PANTHER" id="PTHR11236:SF50">
    <property type="entry name" value="AMINODEOXYCHORISMATE SYNTHASE COMPONENT 1"/>
    <property type="match status" value="1"/>
</dbReference>
<dbReference type="KEGG" id="mbah:HYN46_01420"/>
<dbReference type="OrthoDB" id="9803598at2"/>
<keyword evidence="2" id="KW-0032">Aminotransferase</keyword>
<accession>A0A345P309</accession>
<dbReference type="AlphaFoldDB" id="A0A345P309"/>
<gene>
    <name evidence="2" type="primary">pabB</name>
    <name evidence="2" type="ORF">HYN46_01420</name>
</gene>
<dbReference type="InterPro" id="IPR019999">
    <property type="entry name" value="Anth_synth_I-like"/>
</dbReference>
<dbReference type="PANTHER" id="PTHR11236">
    <property type="entry name" value="AMINOBENZOATE/ANTHRANILATE SYNTHASE"/>
    <property type="match status" value="1"/>
</dbReference>
<dbReference type="Proteomes" id="UP000253940">
    <property type="component" value="Chromosome"/>
</dbReference>
<dbReference type="Gene3D" id="3.60.120.10">
    <property type="entry name" value="Anthranilate synthase"/>
    <property type="match status" value="1"/>
</dbReference>
<dbReference type="GO" id="GO:0009396">
    <property type="term" value="P:folic acid-containing compound biosynthetic process"/>
    <property type="evidence" value="ECO:0007669"/>
    <property type="project" value="InterPro"/>
</dbReference>
<keyword evidence="2" id="KW-0808">Transferase</keyword>
<sequence length="514" mass="56990">MTVSSSHVIQRLQLSSVKTSAILKLLSEPFFFDETLTDWSTGLVYFHRFAVNKFDDSIPLSFEQEIIAFCPKWLLTAHANSATPKTTLFKRTSLGELHPDHESSTSDFFSQLRALHSDQKQTFSTEHLEVINQNTFQGGLAGFIGYDLAGNPYNPRAVDSITSPQLIAAMGDYDIFLKKVENDWVVYGPDDQALSELYQRIHFRLTNIPNNTEHGGSDQTGSVTTSRFNVSKPFQAIWSKSQYCDAFDQIQSYLHAGDCYQVNLTQPFIAEVSGSLLDALDNLLELTQAPYAGYMRVGAHELLSCSPELFLAFTGQTSSQEGNNVITRPIKGTLPRSADPLTDRALKNKLLDSEKDQSENLMIVDLLRNDLSRHAIVGSVKVPVLFEIESFAQVHHLVSEVRAQLEPGISPLDVLIDALPGGSITGAPKKRAMEIIAELEARPRGAYCGSFGYLNHDGSGQFNILIRTLQKNHDELVAWAGGGITVASQMDAEYQECLDKIGAILSCINQYHRH</sequence>
<keyword evidence="3" id="KW-1185">Reference proteome</keyword>
<dbReference type="InterPro" id="IPR015890">
    <property type="entry name" value="Chorismate_C"/>
</dbReference>
<dbReference type="InterPro" id="IPR005802">
    <property type="entry name" value="ADC_synth_comp_1"/>
</dbReference>
<dbReference type="Pfam" id="PF00425">
    <property type="entry name" value="Chorismate_bind"/>
    <property type="match status" value="1"/>
</dbReference>
<dbReference type="EMBL" id="CP031222">
    <property type="protein sequence ID" value="AXI01668.1"/>
    <property type="molecule type" value="Genomic_DNA"/>
</dbReference>
<dbReference type="NCBIfam" id="TIGR00553">
    <property type="entry name" value="pabB"/>
    <property type="match status" value="1"/>
</dbReference>
<evidence type="ECO:0000313" key="3">
    <source>
        <dbReference type="Proteomes" id="UP000253940"/>
    </source>
</evidence>
<dbReference type="RefSeq" id="WP_114897778.1">
    <property type="nucleotide sequence ID" value="NZ_CP031222.1"/>
</dbReference>